<evidence type="ECO:0000256" key="1">
    <source>
        <dbReference type="SAM" id="MobiDB-lite"/>
    </source>
</evidence>
<feature type="region of interest" description="Disordered" evidence="1">
    <location>
        <begin position="21"/>
        <end position="50"/>
    </location>
</feature>
<keyword evidence="3" id="KW-1185">Reference proteome</keyword>
<sequence>MTGTKNSIGSTIRTANVTAASTSTNAGTAHQAGAFAARGRGARASTRKPA</sequence>
<dbReference type="RefSeq" id="WP_204027682.1">
    <property type="nucleotide sequence ID" value="NZ_BOOW01000027.1"/>
</dbReference>
<gene>
    <name evidence="2" type="ORF">Ssi02_41660</name>
</gene>
<proteinExistence type="predicted"/>
<name>A0A919RJF3_9ACTN</name>
<protein>
    <submittedName>
        <fullName evidence="2">Uncharacterized protein</fullName>
    </submittedName>
</protein>
<feature type="compositionally biased region" description="Low complexity" evidence="1">
    <location>
        <begin position="21"/>
        <end position="44"/>
    </location>
</feature>
<dbReference type="EMBL" id="BOOW01000027">
    <property type="protein sequence ID" value="GII93935.1"/>
    <property type="molecule type" value="Genomic_DNA"/>
</dbReference>
<dbReference type="AlphaFoldDB" id="A0A919RJF3"/>
<comment type="caution">
    <text evidence="2">The sequence shown here is derived from an EMBL/GenBank/DDBJ whole genome shotgun (WGS) entry which is preliminary data.</text>
</comment>
<accession>A0A919RJF3</accession>
<dbReference type="Proteomes" id="UP000606172">
    <property type="component" value="Unassembled WGS sequence"/>
</dbReference>
<organism evidence="2 3">
    <name type="scientific">Sinosporangium siamense</name>
    <dbReference type="NCBI Taxonomy" id="1367973"/>
    <lineage>
        <taxon>Bacteria</taxon>
        <taxon>Bacillati</taxon>
        <taxon>Actinomycetota</taxon>
        <taxon>Actinomycetes</taxon>
        <taxon>Streptosporangiales</taxon>
        <taxon>Streptosporangiaceae</taxon>
        <taxon>Sinosporangium</taxon>
    </lineage>
</organism>
<evidence type="ECO:0000313" key="2">
    <source>
        <dbReference type="EMBL" id="GII93935.1"/>
    </source>
</evidence>
<evidence type="ECO:0000313" key="3">
    <source>
        <dbReference type="Proteomes" id="UP000606172"/>
    </source>
</evidence>
<reference evidence="2" key="1">
    <citation type="submission" date="2021-01" db="EMBL/GenBank/DDBJ databases">
        <title>Whole genome shotgun sequence of Sinosporangium siamense NBRC 109515.</title>
        <authorList>
            <person name="Komaki H."/>
            <person name="Tamura T."/>
        </authorList>
    </citation>
    <scope>NUCLEOTIDE SEQUENCE</scope>
    <source>
        <strain evidence="2">NBRC 109515</strain>
    </source>
</reference>